<feature type="non-terminal residue" evidence="2">
    <location>
        <position position="487"/>
    </location>
</feature>
<dbReference type="OrthoDB" id="2751409at2759"/>
<gene>
    <name evidence="2" type="ORF">CVT26_012746</name>
</gene>
<dbReference type="SUPFAM" id="SSF81383">
    <property type="entry name" value="F-box domain"/>
    <property type="match status" value="1"/>
</dbReference>
<reference evidence="2 3" key="1">
    <citation type="journal article" date="2018" name="Evol. Lett.">
        <title>Horizontal gene cluster transfer increased hallucinogenic mushroom diversity.</title>
        <authorList>
            <person name="Reynolds H.T."/>
            <person name="Vijayakumar V."/>
            <person name="Gluck-Thaler E."/>
            <person name="Korotkin H.B."/>
            <person name="Matheny P.B."/>
            <person name="Slot J.C."/>
        </authorList>
    </citation>
    <scope>NUCLEOTIDE SEQUENCE [LARGE SCALE GENOMIC DNA]</scope>
    <source>
        <strain evidence="2 3">SRW20</strain>
    </source>
</reference>
<evidence type="ECO:0000313" key="2">
    <source>
        <dbReference type="EMBL" id="PPQ76607.1"/>
    </source>
</evidence>
<dbReference type="Proteomes" id="UP000284706">
    <property type="component" value="Unassembled WGS sequence"/>
</dbReference>
<dbReference type="InterPro" id="IPR036047">
    <property type="entry name" value="F-box-like_dom_sf"/>
</dbReference>
<dbReference type="InParanoid" id="A0A409WDL9"/>
<evidence type="ECO:0008006" key="4">
    <source>
        <dbReference type="Google" id="ProtNLM"/>
    </source>
</evidence>
<keyword evidence="3" id="KW-1185">Reference proteome</keyword>
<comment type="caution">
    <text evidence="2">The sequence shown here is derived from an EMBL/GenBank/DDBJ whole genome shotgun (WGS) entry which is preliminary data.</text>
</comment>
<accession>A0A409WDL9</accession>
<sequence>MEQAHVKVADSAGREKVQDDVQNSCLLSLPPEIIINILLCLKHNDVQACKLSARYLHDLIKHSPEVQHHTALRSFGAEDNPHSTLSILEKVHAIRATERAWSLVEPDFVASVSVPQNMAQWYDIMDGMFWWSDAESGAVHYLALPDKEDDEAVWKTFQKEKYIVSFAVAVYEHDLIAIVSSRSVQDEDDHVKYALELHLYQFSTRKEHPKAREPHSLLMYTSIDDPMSFQQVVGKYLTFSCLTMDRSHVRTIVLNWQTHEIRMDWLEPSEKYLGHRFLTEDLLVFTNKESISIDIFRIPPRPDLTRPTPILVLQLPSVAPGFFVESFHLCVKPNPRQESSQQPGEDPSFAPRRSYLATHEDAIFVFRLQVDNCFTFIIHRRALINLVEKFGSDNSIEVGENVASQSPEAGPPADTNTQNSSPEEEHSNTPAASLPPRSPPTLPYSEWGPDITRWFSSLQYVMVLSTWGQRHVRVTNDDFEGRGSVGI</sequence>
<dbReference type="STRING" id="231916.A0A409WDL9"/>
<feature type="region of interest" description="Disordered" evidence="1">
    <location>
        <begin position="401"/>
        <end position="443"/>
    </location>
</feature>
<protein>
    <recommendedName>
        <fullName evidence="4">F-box domain-containing protein</fullName>
    </recommendedName>
</protein>
<dbReference type="EMBL" id="NHYE01005141">
    <property type="protein sequence ID" value="PPQ76607.1"/>
    <property type="molecule type" value="Genomic_DNA"/>
</dbReference>
<proteinExistence type="predicted"/>
<dbReference type="AlphaFoldDB" id="A0A409WDL9"/>
<evidence type="ECO:0000256" key="1">
    <source>
        <dbReference type="SAM" id="MobiDB-lite"/>
    </source>
</evidence>
<organism evidence="2 3">
    <name type="scientific">Gymnopilus dilepis</name>
    <dbReference type="NCBI Taxonomy" id="231916"/>
    <lineage>
        <taxon>Eukaryota</taxon>
        <taxon>Fungi</taxon>
        <taxon>Dikarya</taxon>
        <taxon>Basidiomycota</taxon>
        <taxon>Agaricomycotina</taxon>
        <taxon>Agaricomycetes</taxon>
        <taxon>Agaricomycetidae</taxon>
        <taxon>Agaricales</taxon>
        <taxon>Agaricineae</taxon>
        <taxon>Hymenogastraceae</taxon>
        <taxon>Gymnopilus</taxon>
    </lineage>
</organism>
<name>A0A409WDL9_9AGAR</name>
<evidence type="ECO:0000313" key="3">
    <source>
        <dbReference type="Proteomes" id="UP000284706"/>
    </source>
</evidence>